<proteinExistence type="predicted"/>
<organism evidence="1">
    <name type="scientific">marine sediment metagenome</name>
    <dbReference type="NCBI Taxonomy" id="412755"/>
    <lineage>
        <taxon>unclassified sequences</taxon>
        <taxon>metagenomes</taxon>
        <taxon>ecological metagenomes</taxon>
    </lineage>
</organism>
<reference evidence="1" key="1">
    <citation type="journal article" date="2014" name="Front. Microbiol.">
        <title>High frequency of phylogenetically diverse reductive dehalogenase-homologous genes in deep subseafloor sedimentary metagenomes.</title>
        <authorList>
            <person name="Kawai M."/>
            <person name="Futagami T."/>
            <person name="Toyoda A."/>
            <person name="Takaki Y."/>
            <person name="Nishi S."/>
            <person name="Hori S."/>
            <person name="Arai W."/>
            <person name="Tsubouchi T."/>
            <person name="Morono Y."/>
            <person name="Uchiyama I."/>
            <person name="Ito T."/>
            <person name="Fujiyama A."/>
            <person name="Inagaki F."/>
            <person name="Takami H."/>
        </authorList>
    </citation>
    <scope>NUCLEOTIDE SEQUENCE</scope>
    <source>
        <strain evidence="1">Expedition CK06-06</strain>
    </source>
</reference>
<evidence type="ECO:0000313" key="1">
    <source>
        <dbReference type="EMBL" id="GAH19464.1"/>
    </source>
</evidence>
<comment type="caution">
    <text evidence="1">The sequence shown here is derived from an EMBL/GenBank/DDBJ whole genome shotgun (WGS) entry which is preliminary data.</text>
</comment>
<dbReference type="AlphaFoldDB" id="X1EQT2"/>
<gene>
    <name evidence="1" type="ORF">S03H2_01148</name>
</gene>
<protein>
    <submittedName>
        <fullName evidence="1">Uncharacterized protein</fullName>
    </submittedName>
</protein>
<sequence>MTGIRRPDVDNEEVRVMHEVEGMSQRAIAKYYGVGHTTIYYRLHPEKLKEENKRKQLEHPEYTKQYRVANQEKIQECNKQWRLEHPKYSKEYNKKRRLEYPEFDKEYWQSDNGKACAKRYRQSDKGKALTRRINASRRKLGSIELNKPFDGSAFHHIDEEHGIHIPKELHRSIWHNRKTGEGMEEINEIAFGYITEDTFDRLMMG</sequence>
<name>X1EQT2_9ZZZZ</name>
<accession>X1EQT2</accession>
<dbReference type="EMBL" id="BARU01000315">
    <property type="protein sequence ID" value="GAH19464.1"/>
    <property type="molecule type" value="Genomic_DNA"/>
</dbReference>